<reference evidence="2" key="1">
    <citation type="submission" date="2020-10" db="EMBL/GenBank/DDBJ databases">
        <authorList>
            <person name="Gilroy R."/>
        </authorList>
    </citation>
    <scope>NUCLEOTIDE SEQUENCE</scope>
    <source>
        <strain evidence="2">D3-1215</strain>
    </source>
</reference>
<keyword evidence="1" id="KW-0732">Signal</keyword>
<reference evidence="2" key="2">
    <citation type="journal article" date="2021" name="PeerJ">
        <title>Extensive microbial diversity within the chicken gut microbiome revealed by metagenomics and culture.</title>
        <authorList>
            <person name="Gilroy R."/>
            <person name="Ravi A."/>
            <person name="Getino M."/>
            <person name="Pursley I."/>
            <person name="Horton D.L."/>
            <person name="Alikhan N.F."/>
            <person name="Baker D."/>
            <person name="Gharbi K."/>
            <person name="Hall N."/>
            <person name="Watson M."/>
            <person name="Adriaenssens E.M."/>
            <person name="Foster-Nyarko E."/>
            <person name="Jarju S."/>
            <person name="Secka A."/>
            <person name="Antonio M."/>
            <person name="Oren A."/>
            <person name="Chaudhuri R.R."/>
            <person name="La Ragione R."/>
            <person name="Hildebrand F."/>
            <person name="Pallen M.J."/>
        </authorList>
    </citation>
    <scope>NUCLEOTIDE SEQUENCE</scope>
    <source>
        <strain evidence="2">D3-1215</strain>
    </source>
</reference>
<sequence>MKRIAFIIFLLSCMPFCVSAYDEVYADNDVEHSAGMRVGAYFFHRPIPELELILAEDIRMRDNFTKFDMFLTTAELSYLVNNYFKFGAAYSLLAYFRDGNSYSDYKSYWELRNRIYLHATGSVSAGNFKFALREQLRCTFRGNDYYDDRTAVNPIIDLRTRLRVQYAIRSKPLIPYLSVEMFNPLNRAEQGSRDWISALQYKIGLVWQLDKKNSLEFFYLLDQKLGHNVKINDTANSLTVSPDNDMQHVIAVFYRLRF</sequence>
<evidence type="ECO:0000313" key="3">
    <source>
        <dbReference type="Proteomes" id="UP000823637"/>
    </source>
</evidence>
<organism evidence="2 3">
    <name type="scientific">Candidatus Enterocola intestinipullorum</name>
    <dbReference type="NCBI Taxonomy" id="2840783"/>
    <lineage>
        <taxon>Bacteria</taxon>
        <taxon>Pseudomonadati</taxon>
        <taxon>Bacteroidota</taxon>
        <taxon>Bacteroidia</taxon>
        <taxon>Bacteroidales</taxon>
        <taxon>Candidatus Enterocola</taxon>
    </lineage>
</organism>
<feature type="chain" id="PRO_5039666903" evidence="1">
    <location>
        <begin position="21"/>
        <end position="258"/>
    </location>
</feature>
<protein>
    <submittedName>
        <fullName evidence="2">DUF2490 domain-containing protein</fullName>
    </submittedName>
</protein>
<proteinExistence type="predicted"/>
<evidence type="ECO:0000256" key="1">
    <source>
        <dbReference type="SAM" id="SignalP"/>
    </source>
</evidence>
<gene>
    <name evidence="2" type="ORF">IAC32_04655</name>
</gene>
<feature type="signal peptide" evidence="1">
    <location>
        <begin position="1"/>
        <end position="20"/>
    </location>
</feature>
<dbReference type="AlphaFoldDB" id="A0A9D9HEN1"/>
<dbReference type="Pfam" id="PF10677">
    <property type="entry name" value="DUF2490"/>
    <property type="match status" value="1"/>
</dbReference>
<name>A0A9D9HEN1_9BACT</name>
<evidence type="ECO:0000313" key="2">
    <source>
        <dbReference type="EMBL" id="MBO8447017.1"/>
    </source>
</evidence>
<dbReference type="Proteomes" id="UP000823637">
    <property type="component" value="Unassembled WGS sequence"/>
</dbReference>
<accession>A0A9D9HEN1</accession>
<dbReference type="InterPro" id="IPR019619">
    <property type="entry name" value="DUF2490"/>
</dbReference>
<comment type="caution">
    <text evidence="2">The sequence shown here is derived from an EMBL/GenBank/DDBJ whole genome shotgun (WGS) entry which is preliminary data.</text>
</comment>
<dbReference type="EMBL" id="JADIMR010000071">
    <property type="protein sequence ID" value="MBO8447017.1"/>
    <property type="molecule type" value="Genomic_DNA"/>
</dbReference>